<evidence type="ECO:0000313" key="6">
    <source>
        <dbReference type="Proteomes" id="UP000316213"/>
    </source>
</evidence>
<reference evidence="5 6" key="1">
    <citation type="submission" date="2019-02" db="EMBL/GenBank/DDBJ databases">
        <title>Deep-cultivation of Planctomycetes and their phenomic and genomic characterization uncovers novel biology.</title>
        <authorList>
            <person name="Wiegand S."/>
            <person name="Jogler M."/>
            <person name="Boedeker C."/>
            <person name="Pinto D."/>
            <person name="Vollmers J."/>
            <person name="Rivas-Marin E."/>
            <person name="Kohn T."/>
            <person name="Peeters S.H."/>
            <person name="Heuer A."/>
            <person name="Rast P."/>
            <person name="Oberbeckmann S."/>
            <person name="Bunk B."/>
            <person name="Jeske O."/>
            <person name="Meyerdierks A."/>
            <person name="Storesund J.E."/>
            <person name="Kallscheuer N."/>
            <person name="Luecker S."/>
            <person name="Lage O.M."/>
            <person name="Pohl T."/>
            <person name="Merkel B.J."/>
            <person name="Hornburger P."/>
            <person name="Mueller R.-W."/>
            <person name="Bruemmer F."/>
            <person name="Labrenz M."/>
            <person name="Spormann A.M."/>
            <person name="Op Den Camp H."/>
            <person name="Overmann J."/>
            <person name="Amann R."/>
            <person name="Jetten M.S.M."/>
            <person name="Mascher T."/>
            <person name="Medema M.H."/>
            <person name="Devos D.P."/>
            <person name="Kaster A.-K."/>
            <person name="Ovreas L."/>
            <person name="Rohde M."/>
            <person name="Galperin M.Y."/>
            <person name="Jogler C."/>
        </authorList>
    </citation>
    <scope>NUCLEOTIDE SEQUENCE [LARGE SCALE GENOMIC DNA]</scope>
    <source>
        <strain evidence="5 6">Pla100</strain>
    </source>
</reference>
<sequence>MTSHDIKLSVALCTYNGHRYLYDQLESIANQSRKPDELVVFDDRSTDRTIEVLEQFSKRAGFPVRIHSQPRNVGSTQNFTDAIRACRGEIIALADQDDVWNHDKLECLEKLLNENPGAVMVYSDAEMVDEHLQPLGYRLWEAVGFSKRDRKILESVRGTDVLIRKFAVTGMTMAFRRVHVPLVTPIDRSWIHDGWIAFTLASIGPLIGVEKPLVNYRQHGAQQVGEKKRSIYQNYLRAKMIGGKHLFAHREMYCSIRDHLDRHQHQWPIDSLLIGQLDEKIRHLQDRIWLRENRWRRIYGFIVWASGGYRRFSFGWKSLLQDLLC</sequence>
<keyword evidence="3 5" id="KW-0808">Transferase</keyword>
<dbReference type="GO" id="GO:0016757">
    <property type="term" value="F:glycosyltransferase activity"/>
    <property type="evidence" value="ECO:0007669"/>
    <property type="project" value="UniProtKB-KW"/>
</dbReference>
<evidence type="ECO:0000256" key="2">
    <source>
        <dbReference type="ARBA" id="ARBA00022676"/>
    </source>
</evidence>
<dbReference type="Pfam" id="PF00535">
    <property type="entry name" value="Glycos_transf_2"/>
    <property type="match status" value="1"/>
</dbReference>
<dbReference type="SUPFAM" id="SSF53448">
    <property type="entry name" value="Nucleotide-diphospho-sugar transferases"/>
    <property type="match status" value="1"/>
</dbReference>
<comment type="caution">
    <text evidence="5">The sequence shown here is derived from an EMBL/GenBank/DDBJ whole genome shotgun (WGS) entry which is preliminary data.</text>
</comment>
<evidence type="ECO:0000256" key="3">
    <source>
        <dbReference type="ARBA" id="ARBA00022679"/>
    </source>
</evidence>
<gene>
    <name evidence="5" type="primary">epsH</name>
    <name evidence="5" type="ORF">Pla100_62140</name>
</gene>
<feature type="domain" description="Glycosyltransferase 2-like" evidence="4">
    <location>
        <begin position="9"/>
        <end position="153"/>
    </location>
</feature>
<dbReference type="Proteomes" id="UP000316213">
    <property type="component" value="Unassembled WGS sequence"/>
</dbReference>
<dbReference type="InterPro" id="IPR001173">
    <property type="entry name" value="Glyco_trans_2-like"/>
</dbReference>
<dbReference type="PANTHER" id="PTHR43685:SF5">
    <property type="entry name" value="GLYCOSYLTRANSFERASE EPSE-RELATED"/>
    <property type="match status" value="1"/>
</dbReference>
<dbReference type="EC" id="2.4.-.-" evidence="5"/>
<keyword evidence="6" id="KW-1185">Reference proteome</keyword>
<proteinExistence type="inferred from homology"/>
<evidence type="ECO:0000313" key="5">
    <source>
        <dbReference type="EMBL" id="TWT86089.1"/>
    </source>
</evidence>
<evidence type="ECO:0000256" key="1">
    <source>
        <dbReference type="ARBA" id="ARBA00006739"/>
    </source>
</evidence>
<accession>A0A5C5ZF64</accession>
<comment type="similarity">
    <text evidence="1">Belongs to the glycosyltransferase 2 family.</text>
</comment>
<organism evidence="5 6">
    <name type="scientific">Neorhodopirellula pilleata</name>
    <dbReference type="NCBI Taxonomy" id="2714738"/>
    <lineage>
        <taxon>Bacteria</taxon>
        <taxon>Pseudomonadati</taxon>
        <taxon>Planctomycetota</taxon>
        <taxon>Planctomycetia</taxon>
        <taxon>Pirellulales</taxon>
        <taxon>Pirellulaceae</taxon>
        <taxon>Neorhodopirellula</taxon>
    </lineage>
</organism>
<dbReference type="Gene3D" id="3.90.550.10">
    <property type="entry name" value="Spore Coat Polysaccharide Biosynthesis Protein SpsA, Chain A"/>
    <property type="match status" value="1"/>
</dbReference>
<protein>
    <submittedName>
        <fullName evidence="5">Putative glycosyltransferase EpsH</fullName>
        <ecNumber evidence="5">2.4.-.-</ecNumber>
    </submittedName>
</protein>
<name>A0A5C5ZF64_9BACT</name>
<dbReference type="InterPro" id="IPR050834">
    <property type="entry name" value="Glycosyltransf_2"/>
</dbReference>
<evidence type="ECO:0000259" key="4">
    <source>
        <dbReference type="Pfam" id="PF00535"/>
    </source>
</evidence>
<keyword evidence="2 5" id="KW-0328">Glycosyltransferase</keyword>
<dbReference type="CDD" id="cd04196">
    <property type="entry name" value="GT_2_like_d"/>
    <property type="match status" value="1"/>
</dbReference>
<dbReference type="InterPro" id="IPR029044">
    <property type="entry name" value="Nucleotide-diphossugar_trans"/>
</dbReference>
<dbReference type="RefSeq" id="WP_197168342.1">
    <property type="nucleotide sequence ID" value="NZ_SJPM01000043.1"/>
</dbReference>
<dbReference type="EMBL" id="SJPM01000043">
    <property type="protein sequence ID" value="TWT86089.1"/>
    <property type="molecule type" value="Genomic_DNA"/>
</dbReference>
<dbReference type="AlphaFoldDB" id="A0A5C5ZF64"/>
<dbReference type="PANTHER" id="PTHR43685">
    <property type="entry name" value="GLYCOSYLTRANSFERASE"/>
    <property type="match status" value="1"/>
</dbReference>